<sequence length="412" mass="44430">MEDNKKIYHLFVKLLDGKTLTLRLTSPSVSALAVKHRVHEITKIPTGLQRLVTGGLGNVSDESLIRCPEGLAVFPSVQVLGRLVGGKGGFGSLLRGAATKAGQKKTNNFDACRDMSGRRLRHVNAEKKLEEWQAGEEERKLEKIAEDFIKKKAKKGKKGVGDGLAHKYVAKYREESERCVAEVVDSVNDALKKRKADSVAVAPEAKRLNIWMGKRKMGDSDSDDTDEEEEGGGGIEEENEKSVVLNSGNHSDSSKEVEGSSGSVTGEKQASCESESGSEEEKGIVESDGCAELVQPVISVSTTEAVAEAPIGLSSGNGEALDESTSVTSDSKSSVHAETLATTKVIELEKPLNFDDFNSAAEMKVLGLERLKSELQAHGLKCGGTLQERAARLFLLKSTPWEKIPKKLLAKK</sequence>
<dbReference type="PANTHER" id="PTHR12786">
    <property type="entry name" value="SPLICING FACTOR SF3A-RELATED"/>
    <property type="match status" value="1"/>
</dbReference>
<dbReference type="CDD" id="cd17039">
    <property type="entry name" value="Ubl_ubiquitin_like"/>
    <property type="match status" value="1"/>
</dbReference>
<dbReference type="PANTHER" id="PTHR12786:SF1">
    <property type="entry name" value="SPLICING REGULATOR SDE2"/>
    <property type="match status" value="1"/>
</dbReference>
<protein>
    <submittedName>
        <fullName evidence="12">Uncharacterized protein</fullName>
    </submittedName>
</protein>
<dbReference type="InterPro" id="IPR053822">
    <property type="entry name" value="SDE2-like_dom"/>
</dbReference>
<dbReference type="GO" id="GO:0008380">
    <property type="term" value="P:RNA splicing"/>
    <property type="evidence" value="ECO:0007669"/>
    <property type="project" value="UniProtKB-KW"/>
</dbReference>
<evidence type="ECO:0000256" key="2">
    <source>
        <dbReference type="ARBA" id="ARBA00004496"/>
    </source>
</evidence>
<name>A0A2N9E1C8_FAGSY</name>
<feature type="region of interest" description="Disordered" evidence="9">
    <location>
        <begin position="309"/>
        <end position="334"/>
    </location>
</feature>
<evidence type="ECO:0000256" key="8">
    <source>
        <dbReference type="ARBA" id="ARBA00023306"/>
    </source>
</evidence>
<dbReference type="AlphaFoldDB" id="A0A2N9E1C8"/>
<feature type="region of interest" description="Disordered" evidence="9">
    <location>
        <begin position="212"/>
        <end position="285"/>
    </location>
</feature>
<feature type="compositionally biased region" description="Low complexity" evidence="9">
    <location>
        <begin position="259"/>
        <end position="275"/>
    </location>
</feature>
<dbReference type="GO" id="GO:0005737">
    <property type="term" value="C:cytoplasm"/>
    <property type="evidence" value="ECO:0007669"/>
    <property type="project" value="UniProtKB-SubCell"/>
</dbReference>
<dbReference type="Pfam" id="PF22782">
    <property type="entry name" value="SDE2"/>
    <property type="match status" value="1"/>
</dbReference>
<feature type="compositionally biased region" description="Low complexity" evidence="9">
    <location>
        <begin position="324"/>
        <end position="334"/>
    </location>
</feature>
<dbReference type="SUPFAM" id="SSF54236">
    <property type="entry name" value="Ubiquitin-like"/>
    <property type="match status" value="1"/>
</dbReference>
<feature type="compositionally biased region" description="Acidic residues" evidence="9">
    <location>
        <begin position="220"/>
        <end position="239"/>
    </location>
</feature>
<dbReference type="Pfam" id="PF13297">
    <property type="entry name" value="SDE2_2C"/>
    <property type="match status" value="1"/>
</dbReference>
<dbReference type="EMBL" id="OIVN01000018">
    <property type="protein sequence ID" value="SPC72677.1"/>
    <property type="molecule type" value="Genomic_DNA"/>
</dbReference>
<keyword evidence="5" id="KW-0507">mRNA processing</keyword>
<accession>A0A2N9E1C8</accession>
<dbReference type="InterPro" id="IPR051421">
    <property type="entry name" value="RNA_Proc_DNA_Dmg_Regulator"/>
</dbReference>
<evidence type="ECO:0000256" key="6">
    <source>
        <dbReference type="ARBA" id="ARBA00023187"/>
    </source>
</evidence>
<dbReference type="Gene3D" id="3.10.20.90">
    <property type="entry name" value="Phosphatidylinositol 3-kinase Catalytic Subunit, Chain A, domain 1"/>
    <property type="match status" value="1"/>
</dbReference>
<evidence type="ECO:0000256" key="9">
    <source>
        <dbReference type="SAM" id="MobiDB-lite"/>
    </source>
</evidence>
<dbReference type="InterPro" id="IPR029071">
    <property type="entry name" value="Ubiquitin-like_domsf"/>
</dbReference>
<comment type="similarity">
    <text evidence="3">Belongs to the SDE2 family.</text>
</comment>
<evidence type="ECO:0000313" key="12">
    <source>
        <dbReference type="EMBL" id="SPC72677.1"/>
    </source>
</evidence>
<evidence type="ECO:0000259" key="10">
    <source>
        <dbReference type="Pfam" id="PF13297"/>
    </source>
</evidence>
<evidence type="ECO:0000259" key="11">
    <source>
        <dbReference type="Pfam" id="PF22782"/>
    </source>
</evidence>
<keyword evidence="6" id="KW-0508">mRNA splicing</keyword>
<keyword evidence="4" id="KW-0963">Cytoplasm</keyword>
<evidence type="ECO:0000256" key="5">
    <source>
        <dbReference type="ARBA" id="ARBA00022664"/>
    </source>
</evidence>
<evidence type="ECO:0000256" key="4">
    <source>
        <dbReference type="ARBA" id="ARBA00022490"/>
    </source>
</evidence>
<dbReference type="GO" id="GO:0005634">
    <property type="term" value="C:nucleus"/>
    <property type="evidence" value="ECO:0007669"/>
    <property type="project" value="UniProtKB-SubCell"/>
</dbReference>
<evidence type="ECO:0000256" key="3">
    <source>
        <dbReference type="ARBA" id="ARBA00008726"/>
    </source>
</evidence>
<feature type="domain" description="SDE2/SF3A3 SAP" evidence="10">
    <location>
        <begin position="342"/>
        <end position="411"/>
    </location>
</feature>
<dbReference type="InterPro" id="IPR025086">
    <property type="entry name" value="SDE2/SF3A3_SAP"/>
</dbReference>
<keyword evidence="8" id="KW-0131">Cell cycle</keyword>
<reference evidence="12" key="1">
    <citation type="submission" date="2018-02" db="EMBL/GenBank/DDBJ databases">
        <authorList>
            <person name="Cohen D.B."/>
            <person name="Kent A.D."/>
        </authorList>
    </citation>
    <scope>NUCLEOTIDE SEQUENCE</scope>
</reference>
<dbReference type="GO" id="GO:0006397">
    <property type="term" value="P:mRNA processing"/>
    <property type="evidence" value="ECO:0007669"/>
    <property type="project" value="UniProtKB-KW"/>
</dbReference>
<comment type="subcellular location">
    <subcellularLocation>
        <location evidence="2">Cytoplasm</location>
    </subcellularLocation>
    <subcellularLocation>
        <location evidence="1">Nucleus</location>
    </subcellularLocation>
</comment>
<evidence type="ECO:0000256" key="1">
    <source>
        <dbReference type="ARBA" id="ARBA00004123"/>
    </source>
</evidence>
<evidence type="ECO:0000256" key="7">
    <source>
        <dbReference type="ARBA" id="ARBA00023242"/>
    </source>
</evidence>
<feature type="domain" description="SDE2-like" evidence="11">
    <location>
        <begin position="85"/>
        <end position="188"/>
    </location>
</feature>
<proteinExistence type="inferred from homology"/>
<organism evidence="12">
    <name type="scientific">Fagus sylvatica</name>
    <name type="common">Beechnut</name>
    <dbReference type="NCBI Taxonomy" id="28930"/>
    <lineage>
        <taxon>Eukaryota</taxon>
        <taxon>Viridiplantae</taxon>
        <taxon>Streptophyta</taxon>
        <taxon>Embryophyta</taxon>
        <taxon>Tracheophyta</taxon>
        <taxon>Spermatophyta</taxon>
        <taxon>Magnoliopsida</taxon>
        <taxon>eudicotyledons</taxon>
        <taxon>Gunneridae</taxon>
        <taxon>Pentapetalae</taxon>
        <taxon>rosids</taxon>
        <taxon>fabids</taxon>
        <taxon>Fagales</taxon>
        <taxon>Fagaceae</taxon>
        <taxon>Fagus</taxon>
    </lineage>
</organism>
<keyword evidence="7" id="KW-0539">Nucleus</keyword>
<gene>
    <name evidence="12" type="ORF">FSB_LOCUS559</name>
</gene>